<feature type="region of interest" description="Disordered" evidence="1">
    <location>
        <begin position="103"/>
        <end position="127"/>
    </location>
</feature>
<protein>
    <submittedName>
        <fullName evidence="2">Uncharacterized protein</fullName>
    </submittedName>
</protein>
<gene>
    <name evidence="2" type="ORF">LCGC14_2423230</name>
</gene>
<dbReference type="EMBL" id="LAZR01036896">
    <property type="protein sequence ID" value="KKL23652.1"/>
    <property type="molecule type" value="Genomic_DNA"/>
</dbReference>
<comment type="caution">
    <text evidence="2">The sequence shown here is derived from an EMBL/GenBank/DDBJ whole genome shotgun (WGS) entry which is preliminary data.</text>
</comment>
<reference evidence="2" key="1">
    <citation type="journal article" date="2015" name="Nature">
        <title>Complex archaea that bridge the gap between prokaryotes and eukaryotes.</title>
        <authorList>
            <person name="Spang A."/>
            <person name="Saw J.H."/>
            <person name="Jorgensen S.L."/>
            <person name="Zaremba-Niedzwiedzka K."/>
            <person name="Martijn J."/>
            <person name="Lind A.E."/>
            <person name="van Eijk R."/>
            <person name="Schleper C."/>
            <person name="Guy L."/>
            <person name="Ettema T.J."/>
        </authorList>
    </citation>
    <scope>NUCLEOTIDE SEQUENCE</scope>
</reference>
<evidence type="ECO:0000313" key="2">
    <source>
        <dbReference type="EMBL" id="KKL23652.1"/>
    </source>
</evidence>
<proteinExistence type="predicted"/>
<dbReference type="AlphaFoldDB" id="A0A0F9CB78"/>
<name>A0A0F9CB78_9ZZZZ</name>
<sequence>MAHPIVKWNPNQEYPCTMLGGPYGPDGETGPIPNKYNPGELQWKYLIKIGDAPHYWYATDRANEMLEELKFNIKGAPFTVLKRVEGTKNLGFEIAGKTYDDIFGDPRVPSSDNQPTEPLPAGAATPHDPLAKLEAKMRVKFEFIDAELKRIDGAIELVKKLVYDLEQL</sequence>
<evidence type="ECO:0000256" key="1">
    <source>
        <dbReference type="SAM" id="MobiDB-lite"/>
    </source>
</evidence>
<accession>A0A0F9CB78</accession>
<organism evidence="2">
    <name type="scientific">marine sediment metagenome</name>
    <dbReference type="NCBI Taxonomy" id="412755"/>
    <lineage>
        <taxon>unclassified sequences</taxon>
        <taxon>metagenomes</taxon>
        <taxon>ecological metagenomes</taxon>
    </lineage>
</organism>